<evidence type="ECO:0000256" key="5">
    <source>
        <dbReference type="ARBA" id="ARBA00022491"/>
    </source>
</evidence>
<keyword evidence="4" id="KW-0963">Cytoplasm</keyword>
<evidence type="ECO:0000256" key="4">
    <source>
        <dbReference type="ARBA" id="ARBA00022490"/>
    </source>
</evidence>
<dbReference type="FunFam" id="1.10.10.10:FF:000001">
    <property type="entry name" value="LysR family transcriptional regulator"/>
    <property type="match status" value="1"/>
</dbReference>
<dbReference type="InterPro" id="IPR000847">
    <property type="entry name" value="LysR_HTH_N"/>
</dbReference>
<dbReference type="AlphaFoldDB" id="A0A5B9DMC9"/>
<proteinExistence type="inferred from homology"/>
<dbReference type="PANTHER" id="PTHR30126:SF25">
    <property type="entry name" value="HTH-TYPE TRANSCRIPTIONAL REGULATOR METR"/>
    <property type="match status" value="1"/>
</dbReference>
<evidence type="ECO:0000256" key="11">
    <source>
        <dbReference type="ARBA" id="ARBA00023167"/>
    </source>
</evidence>
<keyword evidence="11" id="KW-0486">Methionine biosynthesis</keyword>
<dbReference type="OrthoDB" id="464481at2"/>
<dbReference type="Gene3D" id="3.40.190.10">
    <property type="entry name" value="Periplasmic binding protein-like II"/>
    <property type="match status" value="1"/>
</dbReference>
<evidence type="ECO:0000256" key="1">
    <source>
        <dbReference type="ARBA" id="ARBA00004496"/>
    </source>
</evidence>
<keyword evidence="8" id="KW-0238">DNA-binding</keyword>
<dbReference type="InterPro" id="IPR005119">
    <property type="entry name" value="LysR_subst-bd"/>
</dbReference>
<accession>A0A5B9DMC9</accession>
<dbReference type="PANTHER" id="PTHR30126">
    <property type="entry name" value="HTH-TYPE TRANSCRIPTIONAL REGULATOR"/>
    <property type="match status" value="1"/>
</dbReference>
<dbReference type="Gene3D" id="1.10.10.10">
    <property type="entry name" value="Winged helix-like DNA-binding domain superfamily/Winged helix DNA-binding domain"/>
    <property type="match status" value="1"/>
</dbReference>
<reference evidence="12 13" key="1">
    <citation type="journal article" date="2015" name="Int. J. Syst. Evol. Microbiol.">
        <title>Youhaiella tibetensis gen. nov., sp. nov., isolated from subsurface sediment.</title>
        <authorList>
            <person name="Wang Y.X."/>
            <person name="Huang F.Q."/>
            <person name="Nogi Y."/>
            <person name="Pang S.J."/>
            <person name="Wang P.K."/>
            <person name="Lv J."/>
        </authorList>
    </citation>
    <scope>NUCLEOTIDE SEQUENCE [LARGE SCALE GENOMIC DNA]</scope>
    <source>
        <strain evidence="13">fig4</strain>
    </source>
</reference>
<evidence type="ECO:0000256" key="3">
    <source>
        <dbReference type="ARBA" id="ARBA00019365"/>
    </source>
</evidence>
<evidence type="ECO:0000256" key="10">
    <source>
        <dbReference type="ARBA" id="ARBA00023163"/>
    </source>
</evidence>
<evidence type="ECO:0000256" key="7">
    <source>
        <dbReference type="ARBA" id="ARBA00023015"/>
    </source>
</evidence>
<gene>
    <name evidence="12" type="ORF">FNA67_08300</name>
</gene>
<dbReference type="RefSeq" id="WP_049704743.1">
    <property type="nucleotide sequence ID" value="NZ_BMFM01000001.1"/>
</dbReference>
<evidence type="ECO:0000256" key="2">
    <source>
        <dbReference type="ARBA" id="ARBA00009437"/>
    </source>
</evidence>
<sequence length="295" mass="32828">MIERQHLAIVREVVSAGSITAAAERLGVSQSALSHSISKLEERQGARIWERNGRTMRLTRAGEQLLQLAETVLPLFEHAERVLVDVAQGRRGTLRIGMECHPCERWLMTVTAPYLERWPDVDLDIRTGFRFDGVAALRAGEIDLLATPDPLNVPDLHFVPCFDYELRLVVHERHRLAGKAFATPEDFVEEVLFALPVALDRLDVFTRFLIPAQCQPRRRVPAETTDLMLQLVAAGRGVSVLPEWIVREDGAKLPITTVGVGPSGLHKSINLGFRARDADVDFITAFVDEASGRAS</sequence>
<organism evidence="12 13">
    <name type="scientific">Paradevosia tibetensis</name>
    <dbReference type="NCBI Taxonomy" id="1447062"/>
    <lineage>
        <taxon>Bacteria</taxon>
        <taxon>Pseudomonadati</taxon>
        <taxon>Pseudomonadota</taxon>
        <taxon>Alphaproteobacteria</taxon>
        <taxon>Hyphomicrobiales</taxon>
        <taxon>Devosiaceae</taxon>
        <taxon>Paradevosia</taxon>
    </lineage>
</organism>
<comment type="subcellular location">
    <subcellularLocation>
        <location evidence="1">Cytoplasm</location>
    </subcellularLocation>
</comment>
<evidence type="ECO:0000256" key="8">
    <source>
        <dbReference type="ARBA" id="ARBA00023125"/>
    </source>
</evidence>
<dbReference type="GO" id="GO:0005737">
    <property type="term" value="C:cytoplasm"/>
    <property type="evidence" value="ECO:0007669"/>
    <property type="project" value="UniProtKB-SubCell"/>
</dbReference>
<dbReference type="EMBL" id="CP041690">
    <property type="protein sequence ID" value="QEE20176.1"/>
    <property type="molecule type" value="Genomic_DNA"/>
</dbReference>
<dbReference type="GO" id="GO:0009086">
    <property type="term" value="P:methionine biosynthetic process"/>
    <property type="evidence" value="ECO:0007669"/>
    <property type="project" value="UniProtKB-KW"/>
</dbReference>
<protein>
    <recommendedName>
        <fullName evidence="3">HTH-type transcriptional regulator MetR</fullName>
    </recommendedName>
</protein>
<keyword evidence="5" id="KW-0678">Repressor</keyword>
<dbReference type="PRINTS" id="PR00039">
    <property type="entry name" value="HTHLYSR"/>
</dbReference>
<dbReference type="KEGG" id="yti:FNA67_08300"/>
<keyword evidence="13" id="KW-1185">Reference proteome</keyword>
<dbReference type="Proteomes" id="UP000321062">
    <property type="component" value="Chromosome"/>
</dbReference>
<dbReference type="InterPro" id="IPR037406">
    <property type="entry name" value="MetR_PBP2"/>
</dbReference>
<keyword evidence="9" id="KW-0010">Activator</keyword>
<dbReference type="GO" id="GO:0000976">
    <property type="term" value="F:transcription cis-regulatory region binding"/>
    <property type="evidence" value="ECO:0007669"/>
    <property type="project" value="TreeGrafter"/>
</dbReference>
<keyword evidence="6" id="KW-0028">Amino-acid biosynthesis</keyword>
<dbReference type="PROSITE" id="PS50931">
    <property type="entry name" value="HTH_LYSR"/>
    <property type="match status" value="1"/>
</dbReference>
<comment type="similarity">
    <text evidence="2">Belongs to the LysR transcriptional regulatory family.</text>
</comment>
<evidence type="ECO:0000313" key="12">
    <source>
        <dbReference type="EMBL" id="QEE20176.1"/>
    </source>
</evidence>
<dbReference type="Pfam" id="PF00126">
    <property type="entry name" value="HTH_1"/>
    <property type="match status" value="1"/>
</dbReference>
<evidence type="ECO:0000313" key="13">
    <source>
        <dbReference type="Proteomes" id="UP000321062"/>
    </source>
</evidence>
<dbReference type="SUPFAM" id="SSF53850">
    <property type="entry name" value="Periplasmic binding protein-like II"/>
    <property type="match status" value="1"/>
</dbReference>
<keyword evidence="10" id="KW-0804">Transcription</keyword>
<dbReference type="Pfam" id="PF03466">
    <property type="entry name" value="LysR_substrate"/>
    <property type="match status" value="1"/>
</dbReference>
<dbReference type="CDD" id="cd08441">
    <property type="entry name" value="PBP2_MetR"/>
    <property type="match status" value="1"/>
</dbReference>
<evidence type="ECO:0000256" key="6">
    <source>
        <dbReference type="ARBA" id="ARBA00022605"/>
    </source>
</evidence>
<dbReference type="InterPro" id="IPR036390">
    <property type="entry name" value="WH_DNA-bd_sf"/>
</dbReference>
<dbReference type="InterPro" id="IPR036388">
    <property type="entry name" value="WH-like_DNA-bd_sf"/>
</dbReference>
<dbReference type="GO" id="GO:0003700">
    <property type="term" value="F:DNA-binding transcription factor activity"/>
    <property type="evidence" value="ECO:0007669"/>
    <property type="project" value="InterPro"/>
</dbReference>
<keyword evidence="7" id="KW-0805">Transcription regulation</keyword>
<name>A0A5B9DMC9_9HYPH</name>
<evidence type="ECO:0000256" key="9">
    <source>
        <dbReference type="ARBA" id="ARBA00023159"/>
    </source>
</evidence>
<dbReference type="SUPFAM" id="SSF46785">
    <property type="entry name" value="Winged helix' DNA-binding domain"/>
    <property type="match status" value="1"/>
</dbReference>